<organism evidence="1 2">
    <name type="scientific">Vandammella animalimorsus</name>
    <dbReference type="NCBI Taxonomy" id="2029117"/>
    <lineage>
        <taxon>Bacteria</taxon>
        <taxon>Pseudomonadati</taxon>
        <taxon>Pseudomonadota</taxon>
        <taxon>Betaproteobacteria</taxon>
        <taxon>Burkholderiales</taxon>
        <taxon>Comamonadaceae</taxon>
        <taxon>Vandammella</taxon>
    </lineage>
</organism>
<dbReference type="EMBL" id="NTBI01000007">
    <property type="protein sequence ID" value="PAX16551.1"/>
    <property type="molecule type" value="Genomic_DNA"/>
</dbReference>
<name>A0A2A2T5V5_9BURK</name>
<reference evidence="1 2" key="1">
    <citation type="submission" date="2017-08" db="EMBL/GenBank/DDBJ databases">
        <title>WGS of Clinical strains of the CDC Group NO-1 linked to zoonotic infections in humans.</title>
        <authorList>
            <person name="Bernier A.-M."/>
            <person name="Bernard K."/>
        </authorList>
    </citation>
    <scope>NUCLEOTIDE SEQUENCE [LARGE SCALE GENOMIC DNA]</scope>
    <source>
        <strain evidence="1 2">NML91-0035</strain>
    </source>
</reference>
<dbReference type="Proteomes" id="UP000217780">
    <property type="component" value="Unassembled WGS sequence"/>
</dbReference>
<evidence type="ECO:0000313" key="2">
    <source>
        <dbReference type="Proteomes" id="UP000217780"/>
    </source>
</evidence>
<protein>
    <submittedName>
        <fullName evidence="1">Uncharacterized protein</fullName>
    </submittedName>
</protein>
<evidence type="ECO:0000313" key="1">
    <source>
        <dbReference type="EMBL" id="PAX16551.1"/>
    </source>
</evidence>
<gene>
    <name evidence="1" type="ORF">CLI92_09180</name>
</gene>
<proteinExistence type="predicted"/>
<sequence length="99" mass="10308">MGDEAAQACAEKQESATPGFGDRAYQFIVAHVRDHGPISGELVTNAAKLAGIRPNDDRAFGAVYAKAIREGAIRVIGTTARIKGHGTGGARVYVKGARA</sequence>
<accession>A0A2A2T5V5</accession>
<comment type="caution">
    <text evidence="1">The sequence shown here is derived from an EMBL/GenBank/DDBJ whole genome shotgun (WGS) entry which is preliminary data.</text>
</comment>
<dbReference type="AlphaFoldDB" id="A0A2A2T5V5"/>